<accession>A0A7R9UA50</accession>
<reference evidence="2" key="1">
    <citation type="submission" date="2021-01" db="EMBL/GenBank/DDBJ databases">
        <authorList>
            <person name="Corre E."/>
            <person name="Pelletier E."/>
            <person name="Niang G."/>
            <person name="Scheremetjew M."/>
            <person name="Finn R."/>
            <person name="Kale V."/>
            <person name="Holt S."/>
            <person name="Cochrane G."/>
            <person name="Meng A."/>
            <person name="Brown T."/>
            <person name="Cohen L."/>
        </authorList>
    </citation>
    <scope>NUCLEOTIDE SEQUENCE</scope>
    <source>
        <strain evidence="2">CCMP2078</strain>
    </source>
</reference>
<feature type="region of interest" description="Disordered" evidence="1">
    <location>
        <begin position="46"/>
        <end position="87"/>
    </location>
</feature>
<evidence type="ECO:0000256" key="1">
    <source>
        <dbReference type="SAM" id="MobiDB-lite"/>
    </source>
</evidence>
<dbReference type="EMBL" id="HBEA01011993">
    <property type="protein sequence ID" value="CAD8259646.1"/>
    <property type="molecule type" value="Transcribed_RNA"/>
</dbReference>
<name>A0A7R9UA50_9STRA</name>
<gene>
    <name evidence="2" type="ORF">PPYR1160_LOCUS9148</name>
</gene>
<dbReference type="AlphaFoldDB" id="A0A7R9UA50"/>
<organism evidence="2">
    <name type="scientific">Pinguiococcus pyrenoidosus</name>
    <dbReference type="NCBI Taxonomy" id="172671"/>
    <lineage>
        <taxon>Eukaryota</taxon>
        <taxon>Sar</taxon>
        <taxon>Stramenopiles</taxon>
        <taxon>Ochrophyta</taxon>
        <taxon>Pinguiophyceae</taxon>
        <taxon>Pinguiochrysidales</taxon>
        <taxon>Pinguiochrysidaceae</taxon>
        <taxon>Pinguiococcus</taxon>
    </lineage>
</organism>
<protein>
    <submittedName>
        <fullName evidence="2">Uncharacterized protein</fullName>
    </submittedName>
</protein>
<sequence>MGTELLRHLRECNGGATCGVCHPTDLPKSLLELQYLNHYTEELMFSTDERPSSAPSEKSDTSKLDLSEFLSGDDFESEDGDPEDDGLYVGAEEVEDLANFPELQDFLFETA</sequence>
<feature type="compositionally biased region" description="Basic and acidic residues" evidence="1">
    <location>
        <begin position="47"/>
        <end position="66"/>
    </location>
</feature>
<evidence type="ECO:0000313" key="2">
    <source>
        <dbReference type="EMBL" id="CAD8259646.1"/>
    </source>
</evidence>
<proteinExistence type="predicted"/>
<feature type="compositionally biased region" description="Acidic residues" evidence="1">
    <location>
        <begin position="71"/>
        <end position="87"/>
    </location>
</feature>